<dbReference type="InterPro" id="IPR012902">
    <property type="entry name" value="N_methyl_site"/>
</dbReference>
<dbReference type="GO" id="GO:0015627">
    <property type="term" value="C:type II protein secretion system complex"/>
    <property type="evidence" value="ECO:0007669"/>
    <property type="project" value="InterPro"/>
</dbReference>
<evidence type="ECO:0000256" key="6">
    <source>
        <dbReference type="ARBA" id="ARBA00022692"/>
    </source>
</evidence>
<dbReference type="EMBL" id="UGOW01000001">
    <property type="protein sequence ID" value="STY17011.1"/>
    <property type="molecule type" value="Genomic_DNA"/>
</dbReference>
<feature type="transmembrane region" description="Helical" evidence="11">
    <location>
        <begin position="54"/>
        <end position="81"/>
    </location>
</feature>
<evidence type="ECO:0000256" key="1">
    <source>
        <dbReference type="ARBA" id="ARBA00004377"/>
    </source>
</evidence>
<reference evidence="14 16" key="2">
    <citation type="submission" date="2018-06" db="EMBL/GenBank/DDBJ databases">
        <authorList>
            <consortium name="Pathogen Informatics"/>
            <person name="Doyle S."/>
        </authorList>
    </citation>
    <scope>NUCLEOTIDE SEQUENCE [LARGE SCALE GENOMIC DNA]</scope>
    <source>
        <strain evidence="14 16">NCTC12376</strain>
    </source>
</reference>
<dbReference type="STRING" id="45072.Lqua_2613"/>
<evidence type="ECO:0000256" key="8">
    <source>
        <dbReference type="ARBA" id="ARBA00023136"/>
    </source>
</evidence>
<sequence length="224" mass="23992">MDRMLGGSHTMVINNANNVLLFSVSTVPLSIQTELQSYKKKYRTPIKRSKSRSCLAAFTLVELLVTLCVLSILLMVAIPAFRTMVLNNRLASNTDSLVNALNYARSTALNQAMTIKVCPLGSPGSTTCGADWSSGWIIVTQPTSGAATLLKSQQSTNVDPTLTGNTTEVLFDRYGLSTTQSNFTLCDNRGGTFAHSVEVLATGYVQTGTTPGQAVWNNGSLTCP</sequence>
<dbReference type="Pfam" id="PF12019">
    <property type="entry name" value="GspH"/>
    <property type="match status" value="1"/>
</dbReference>
<keyword evidence="5" id="KW-0997">Cell inner membrane</keyword>
<accession>A0A378KTQ9</accession>
<keyword evidence="3" id="KW-1003">Cell membrane</keyword>
<dbReference type="NCBIfam" id="TIGR02532">
    <property type="entry name" value="IV_pilin_GFxxxE"/>
    <property type="match status" value="1"/>
</dbReference>
<evidence type="ECO:0000256" key="5">
    <source>
        <dbReference type="ARBA" id="ARBA00022519"/>
    </source>
</evidence>
<evidence type="ECO:0000256" key="10">
    <source>
        <dbReference type="ARBA" id="ARBA00030775"/>
    </source>
</evidence>
<evidence type="ECO:0000313" key="15">
    <source>
        <dbReference type="Proteomes" id="UP000054639"/>
    </source>
</evidence>
<protein>
    <recommendedName>
        <fullName evidence="2">Type II secretion system protein H</fullName>
    </recommendedName>
    <alternativeName>
        <fullName evidence="10">General secretion pathway protein H</fullName>
    </alternativeName>
</protein>
<keyword evidence="8 11" id="KW-0472">Membrane</keyword>
<evidence type="ECO:0000313" key="14">
    <source>
        <dbReference type="EMBL" id="STY17011.1"/>
    </source>
</evidence>
<evidence type="ECO:0000256" key="3">
    <source>
        <dbReference type="ARBA" id="ARBA00022475"/>
    </source>
</evidence>
<dbReference type="GO" id="GO:0015628">
    <property type="term" value="P:protein secretion by the type II secretion system"/>
    <property type="evidence" value="ECO:0007669"/>
    <property type="project" value="InterPro"/>
</dbReference>
<proteinExistence type="inferred from homology"/>
<comment type="subcellular location">
    <subcellularLocation>
        <location evidence="1">Cell inner membrane</location>
        <topology evidence="1">Single-pass membrane protein</topology>
    </subcellularLocation>
</comment>
<dbReference type="InterPro" id="IPR022346">
    <property type="entry name" value="T2SS_GspH"/>
</dbReference>
<evidence type="ECO:0000259" key="12">
    <source>
        <dbReference type="Pfam" id="PF12019"/>
    </source>
</evidence>
<dbReference type="Proteomes" id="UP000254230">
    <property type="component" value="Unassembled WGS sequence"/>
</dbReference>
<gene>
    <name evidence="14" type="primary">fimT</name>
    <name evidence="13" type="ORF">Lqua_2613</name>
    <name evidence="14" type="ORF">NCTC12376_00805</name>
</gene>
<keyword evidence="15" id="KW-1185">Reference proteome</keyword>
<evidence type="ECO:0000256" key="4">
    <source>
        <dbReference type="ARBA" id="ARBA00022481"/>
    </source>
</evidence>
<feature type="domain" description="General secretion pathway GspH" evidence="12">
    <location>
        <begin position="94"/>
        <end position="203"/>
    </location>
</feature>
<keyword evidence="4" id="KW-0488">Methylation</keyword>
<dbReference type="AlphaFoldDB" id="A0A378KTQ9"/>
<name>A0A378KTQ9_9GAMM</name>
<dbReference type="SUPFAM" id="SSF54523">
    <property type="entry name" value="Pili subunits"/>
    <property type="match status" value="1"/>
</dbReference>
<comment type="similarity">
    <text evidence="9">Belongs to the GSP H family.</text>
</comment>
<reference evidence="13 15" key="1">
    <citation type="submission" date="2015-11" db="EMBL/GenBank/DDBJ databases">
        <title>Genomic analysis of 38 Legionella species identifies large and diverse effector repertoires.</title>
        <authorList>
            <person name="Burstein D."/>
            <person name="Amaro F."/>
            <person name="Zusman T."/>
            <person name="Lifshitz Z."/>
            <person name="Cohen O."/>
            <person name="Gilbert J.A."/>
            <person name="Pupko T."/>
            <person name="Shuman H.A."/>
            <person name="Segal G."/>
        </authorList>
    </citation>
    <scope>NUCLEOTIDE SEQUENCE [LARGE SCALE GENOMIC DNA]</scope>
    <source>
        <strain evidence="13 15">ATCC 49507</strain>
    </source>
</reference>
<evidence type="ECO:0000313" key="16">
    <source>
        <dbReference type="Proteomes" id="UP000254230"/>
    </source>
</evidence>
<dbReference type="InterPro" id="IPR045584">
    <property type="entry name" value="Pilin-like"/>
</dbReference>
<evidence type="ECO:0000256" key="2">
    <source>
        <dbReference type="ARBA" id="ARBA00021549"/>
    </source>
</evidence>
<dbReference type="Proteomes" id="UP000054639">
    <property type="component" value="Unassembled WGS sequence"/>
</dbReference>
<keyword evidence="6 11" id="KW-0812">Transmembrane</keyword>
<evidence type="ECO:0000256" key="7">
    <source>
        <dbReference type="ARBA" id="ARBA00022989"/>
    </source>
</evidence>
<dbReference type="EMBL" id="LNYR01000036">
    <property type="protein sequence ID" value="KTD45152.1"/>
    <property type="molecule type" value="Genomic_DNA"/>
</dbReference>
<dbReference type="Gene3D" id="3.55.40.10">
    <property type="entry name" value="minor pseudopilin epsh domain"/>
    <property type="match status" value="1"/>
</dbReference>
<dbReference type="GO" id="GO:0005886">
    <property type="term" value="C:plasma membrane"/>
    <property type="evidence" value="ECO:0007669"/>
    <property type="project" value="UniProtKB-SubCell"/>
</dbReference>
<evidence type="ECO:0000256" key="9">
    <source>
        <dbReference type="ARBA" id="ARBA00025772"/>
    </source>
</evidence>
<evidence type="ECO:0000313" key="13">
    <source>
        <dbReference type="EMBL" id="KTD45152.1"/>
    </source>
</evidence>
<organism evidence="14 16">
    <name type="scientific">Legionella quateirensis</name>
    <dbReference type="NCBI Taxonomy" id="45072"/>
    <lineage>
        <taxon>Bacteria</taxon>
        <taxon>Pseudomonadati</taxon>
        <taxon>Pseudomonadota</taxon>
        <taxon>Gammaproteobacteria</taxon>
        <taxon>Legionellales</taxon>
        <taxon>Legionellaceae</taxon>
        <taxon>Legionella</taxon>
    </lineage>
</organism>
<evidence type="ECO:0000256" key="11">
    <source>
        <dbReference type="SAM" id="Phobius"/>
    </source>
</evidence>
<keyword evidence="7 11" id="KW-1133">Transmembrane helix</keyword>